<gene>
    <name evidence="3" type="ORF">DQ384_32080</name>
</gene>
<comment type="caution">
    <text evidence="3">The sequence shown here is derived from an EMBL/GenBank/DDBJ whole genome shotgun (WGS) entry which is preliminary data.</text>
</comment>
<feature type="chain" id="PRO_5038727552" description="DUF11 domain-containing protein" evidence="1">
    <location>
        <begin position="25"/>
        <end position="289"/>
    </location>
</feature>
<feature type="signal peptide" evidence="1">
    <location>
        <begin position="1"/>
        <end position="24"/>
    </location>
</feature>
<feature type="domain" description="DUF11" evidence="2">
    <location>
        <begin position="165"/>
        <end position="276"/>
    </location>
</feature>
<dbReference type="AlphaFoldDB" id="A0A367F3R3"/>
<protein>
    <recommendedName>
        <fullName evidence="2">DUF11 domain-containing protein</fullName>
    </recommendedName>
</protein>
<keyword evidence="1" id="KW-0732">Signal</keyword>
<dbReference type="EMBL" id="QOIL01000023">
    <property type="protein sequence ID" value="RCG24996.1"/>
    <property type="molecule type" value="Genomic_DNA"/>
</dbReference>
<dbReference type="InterPro" id="IPR008965">
    <property type="entry name" value="CBM2/CBM3_carb-bd_dom_sf"/>
</dbReference>
<dbReference type="OrthoDB" id="3666463at2"/>
<evidence type="ECO:0000313" key="4">
    <source>
        <dbReference type="Proteomes" id="UP000253094"/>
    </source>
</evidence>
<accession>A0A367F3R3</accession>
<dbReference type="GO" id="GO:0005975">
    <property type="term" value="P:carbohydrate metabolic process"/>
    <property type="evidence" value="ECO:0007669"/>
    <property type="project" value="UniProtKB-ARBA"/>
</dbReference>
<dbReference type="GO" id="GO:0030246">
    <property type="term" value="F:carbohydrate binding"/>
    <property type="evidence" value="ECO:0007669"/>
    <property type="project" value="InterPro"/>
</dbReference>
<evidence type="ECO:0000256" key="1">
    <source>
        <dbReference type="SAM" id="SignalP"/>
    </source>
</evidence>
<evidence type="ECO:0000313" key="3">
    <source>
        <dbReference type="EMBL" id="RCG24996.1"/>
    </source>
</evidence>
<dbReference type="RefSeq" id="WP_114032627.1">
    <property type="nucleotide sequence ID" value="NZ_QOIL01000023.1"/>
</dbReference>
<dbReference type="Proteomes" id="UP000253094">
    <property type="component" value="Unassembled WGS sequence"/>
</dbReference>
<reference evidence="3 4" key="1">
    <citation type="submission" date="2018-06" db="EMBL/GenBank/DDBJ databases">
        <title>Sphaerisporangium craniellae sp. nov., isolated from a marine sponge in the South China Sea.</title>
        <authorList>
            <person name="Li L."/>
        </authorList>
    </citation>
    <scope>NUCLEOTIDE SEQUENCE [LARGE SCALE GENOMIC DNA]</scope>
    <source>
        <strain evidence="3 4">CCTCC AA 208026</strain>
    </source>
</reference>
<dbReference type="Pfam" id="PF01345">
    <property type="entry name" value="DUF11"/>
    <property type="match status" value="1"/>
</dbReference>
<proteinExistence type="predicted"/>
<dbReference type="Gene3D" id="2.60.40.10">
    <property type="entry name" value="Immunoglobulins"/>
    <property type="match status" value="1"/>
</dbReference>
<name>A0A367F3R3_9ACTN</name>
<dbReference type="InterPro" id="IPR013783">
    <property type="entry name" value="Ig-like_fold"/>
</dbReference>
<sequence length="289" mass="28407">MRSLRHPLAVVALAVATLMSPLLAAPASADPPEVALSLSSSQVNAGDEVTVTVTVTNIHSFTVLNATARVYSTPAALPSYATLTGCAGAVGACTTVTNGGGTPIGFQAPVGALSGGASATVAFTLATAQGVDPGPQTLQGELRGSNYATEIIAGPVLTIISEADAAVTLTATPKLALLVPKIEFRVRVTGNGPGAVRSATVTTPLPPGFGASSGDCATASGTVTCTTGEVAPGASVTRAFSVPVGLLTIGVPYTFTATRTASAPVDPVSANDSGTVRCTVVSIVLVTCS</sequence>
<organism evidence="3 4">
    <name type="scientific">Sphaerisporangium album</name>
    <dbReference type="NCBI Taxonomy" id="509200"/>
    <lineage>
        <taxon>Bacteria</taxon>
        <taxon>Bacillati</taxon>
        <taxon>Actinomycetota</taxon>
        <taxon>Actinomycetes</taxon>
        <taxon>Streptosporangiales</taxon>
        <taxon>Streptosporangiaceae</taxon>
        <taxon>Sphaerisporangium</taxon>
    </lineage>
</organism>
<evidence type="ECO:0000259" key="2">
    <source>
        <dbReference type="Pfam" id="PF01345"/>
    </source>
</evidence>
<keyword evidence="4" id="KW-1185">Reference proteome</keyword>
<dbReference type="SUPFAM" id="SSF49384">
    <property type="entry name" value="Carbohydrate-binding domain"/>
    <property type="match status" value="1"/>
</dbReference>
<dbReference type="InterPro" id="IPR001434">
    <property type="entry name" value="OmcB-like_DUF11"/>
</dbReference>